<gene>
    <name evidence="1" type="ORF">RirG_004330</name>
</gene>
<dbReference type="AlphaFoldDB" id="A0A015LIM8"/>
<dbReference type="EMBL" id="JEMT01002593">
    <property type="protein sequence ID" value="EXX79564.1"/>
    <property type="molecule type" value="Genomic_DNA"/>
</dbReference>
<accession>A0A015LIM8</accession>
<proteinExistence type="predicted"/>
<sequence>MFAKQFVKWFVLRTEYELSYKAEKGTGAGTILEEEEEFEEFIGEYHRLTNSDKALLITITVKKKKKKKEK</sequence>
<keyword evidence="2" id="KW-1185">Reference proteome</keyword>
<protein>
    <submittedName>
        <fullName evidence="1">Uncharacterized protein</fullName>
    </submittedName>
</protein>
<dbReference type="Proteomes" id="UP000022910">
    <property type="component" value="Unassembled WGS sequence"/>
</dbReference>
<reference evidence="1 2" key="1">
    <citation type="submission" date="2014-02" db="EMBL/GenBank/DDBJ databases">
        <title>Single nucleus genome sequencing reveals high similarity among nuclei of an endomycorrhizal fungus.</title>
        <authorList>
            <person name="Lin K."/>
            <person name="Geurts R."/>
            <person name="Zhang Z."/>
            <person name="Limpens E."/>
            <person name="Saunders D.G."/>
            <person name="Mu D."/>
            <person name="Pang E."/>
            <person name="Cao H."/>
            <person name="Cha H."/>
            <person name="Lin T."/>
            <person name="Zhou Q."/>
            <person name="Shang Y."/>
            <person name="Li Y."/>
            <person name="Ivanov S."/>
            <person name="Sharma T."/>
            <person name="Velzen R.V."/>
            <person name="Ruijter N.D."/>
            <person name="Aanen D.K."/>
            <person name="Win J."/>
            <person name="Kamoun S."/>
            <person name="Bisseling T."/>
            <person name="Huang S."/>
        </authorList>
    </citation>
    <scope>NUCLEOTIDE SEQUENCE [LARGE SCALE GENOMIC DNA]</scope>
    <source>
        <strain evidence="2">DAOM197198w</strain>
    </source>
</reference>
<dbReference type="STRING" id="1432141.A0A015LIM8"/>
<evidence type="ECO:0000313" key="2">
    <source>
        <dbReference type="Proteomes" id="UP000022910"/>
    </source>
</evidence>
<evidence type="ECO:0000313" key="1">
    <source>
        <dbReference type="EMBL" id="EXX79564.1"/>
    </source>
</evidence>
<name>A0A015LIM8_RHIIW</name>
<comment type="caution">
    <text evidence="1">The sequence shown here is derived from an EMBL/GenBank/DDBJ whole genome shotgun (WGS) entry which is preliminary data.</text>
</comment>
<organism evidence="1 2">
    <name type="scientific">Rhizophagus irregularis (strain DAOM 197198w)</name>
    <name type="common">Glomus intraradices</name>
    <dbReference type="NCBI Taxonomy" id="1432141"/>
    <lineage>
        <taxon>Eukaryota</taxon>
        <taxon>Fungi</taxon>
        <taxon>Fungi incertae sedis</taxon>
        <taxon>Mucoromycota</taxon>
        <taxon>Glomeromycotina</taxon>
        <taxon>Glomeromycetes</taxon>
        <taxon>Glomerales</taxon>
        <taxon>Glomeraceae</taxon>
        <taxon>Rhizophagus</taxon>
    </lineage>
</organism>
<dbReference type="HOGENOM" id="CLU_2759140_0_0_1"/>